<accession>A0A934V9Q4</accession>
<evidence type="ECO:0000256" key="1">
    <source>
        <dbReference type="SAM" id="MobiDB-lite"/>
    </source>
</evidence>
<dbReference type="PANTHER" id="PTHR40765:SF2">
    <property type="entry name" value="ESX-2 SECRETION SYSTEM ATPASE ECCB2"/>
    <property type="match status" value="1"/>
</dbReference>
<organism evidence="3 4">
    <name type="scientific">Prauserella cavernicola</name>
    <dbReference type="NCBI Taxonomy" id="2800127"/>
    <lineage>
        <taxon>Bacteria</taxon>
        <taxon>Bacillati</taxon>
        <taxon>Actinomycetota</taxon>
        <taxon>Actinomycetes</taxon>
        <taxon>Pseudonocardiales</taxon>
        <taxon>Pseudonocardiaceae</taxon>
        <taxon>Prauserella</taxon>
    </lineage>
</organism>
<feature type="transmembrane region" description="Helical" evidence="2">
    <location>
        <begin position="40"/>
        <end position="61"/>
    </location>
</feature>
<dbReference type="Proteomes" id="UP000635245">
    <property type="component" value="Unassembled WGS sequence"/>
</dbReference>
<dbReference type="InterPro" id="IPR007795">
    <property type="entry name" value="T7SS_EccB"/>
</dbReference>
<keyword evidence="2" id="KW-1133">Transmembrane helix</keyword>
<reference evidence="3" key="1">
    <citation type="submission" date="2020-12" db="EMBL/GenBank/DDBJ databases">
        <title>Prauserella sp. ASG 168, a novel actinomycete isolated from cave rock.</title>
        <authorList>
            <person name="Suriyachadkun C."/>
        </authorList>
    </citation>
    <scope>NUCLEOTIDE SEQUENCE</scope>
    <source>
        <strain evidence="3">ASG 168</strain>
    </source>
</reference>
<sequence>MASKRDQLQAHQFLAQRVISALVTRETDPEQPPFKRPSGAAFGSIVITVLALVAVGVYGFIVPGGDKAWRDGDSVLVVKETGTRYVYLNERLHPVLNYSSALLALGANAETHSVSRESLMDVPRGPLIGIPDAPDSLPGTDKLLDGAWSLCSRPGADVSGSTVDESVLMVGAEPEGGQGLGDAALLVEVPESGDQYLIWQGHRHRIRQPDAVSVALALRSQPKARVGMSLIDVLPPGESLGPIEVARAGSPSTAVPRLPDLRAGQVLEAETTGGGVQHYLAEPDRLRPISPLQYDIQLADPATTTAYGGSEPVGVTLGLAAAAEARQSPPAGSDPGSAPVRRPSFAGQDGASRAVCVSYDPGATTPAVRTGAALPSEGSLMETPLRTDGGSPLADRVFVPPGRAALVEVMPSAEASAGTVLLVTDQGRAYPLAAREVLGILGYDGVEPVRLPAGLVTRLPMGSGLDPEAALRT</sequence>
<proteinExistence type="predicted"/>
<dbReference type="InterPro" id="IPR044857">
    <property type="entry name" value="T7SS_EccB_R1"/>
</dbReference>
<feature type="compositionally biased region" description="Low complexity" evidence="1">
    <location>
        <begin position="324"/>
        <end position="339"/>
    </location>
</feature>
<dbReference type="PANTHER" id="PTHR40765">
    <property type="entry name" value="ESX-2 SECRETION SYSTEM ATPASE ECCB2"/>
    <property type="match status" value="1"/>
</dbReference>
<keyword evidence="4" id="KW-1185">Reference proteome</keyword>
<dbReference type="Pfam" id="PF05108">
    <property type="entry name" value="T7SS_ESX1_EccB"/>
    <property type="match status" value="1"/>
</dbReference>
<comment type="caution">
    <text evidence="3">The sequence shown here is derived from an EMBL/GenBank/DDBJ whole genome shotgun (WGS) entry which is preliminary data.</text>
</comment>
<dbReference type="GO" id="GO:0005576">
    <property type="term" value="C:extracellular region"/>
    <property type="evidence" value="ECO:0007669"/>
    <property type="project" value="TreeGrafter"/>
</dbReference>
<feature type="region of interest" description="Disordered" evidence="1">
    <location>
        <begin position="324"/>
        <end position="349"/>
    </location>
</feature>
<dbReference type="NCBIfam" id="TIGR03919">
    <property type="entry name" value="T7SS_EccB"/>
    <property type="match status" value="1"/>
</dbReference>
<name>A0A934V9Q4_9PSEU</name>
<keyword evidence="2" id="KW-0812">Transmembrane</keyword>
<evidence type="ECO:0000256" key="2">
    <source>
        <dbReference type="SAM" id="Phobius"/>
    </source>
</evidence>
<keyword evidence="2" id="KW-0472">Membrane</keyword>
<dbReference type="AlphaFoldDB" id="A0A934V9Q4"/>
<evidence type="ECO:0000313" key="3">
    <source>
        <dbReference type="EMBL" id="MBK1789088.1"/>
    </source>
</evidence>
<dbReference type="EMBL" id="JAENJH010000013">
    <property type="protein sequence ID" value="MBK1789088.1"/>
    <property type="molecule type" value="Genomic_DNA"/>
</dbReference>
<evidence type="ECO:0000313" key="4">
    <source>
        <dbReference type="Proteomes" id="UP000635245"/>
    </source>
</evidence>
<dbReference type="RefSeq" id="WP_200325664.1">
    <property type="nucleotide sequence ID" value="NZ_JAENJH010000013.1"/>
</dbReference>
<protein>
    <submittedName>
        <fullName evidence="3">Type VII secretion protein EccB</fullName>
    </submittedName>
</protein>
<dbReference type="Gene3D" id="3.30.2390.20">
    <property type="entry name" value="Type VII secretion system EccB, repeat 1 domain"/>
    <property type="match status" value="1"/>
</dbReference>
<gene>
    <name evidence="3" type="primary">eccB</name>
    <name evidence="3" type="ORF">JHE00_32560</name>
</gene>